<accession>A0A7J7JDT5</accession>
<feature type="compositionally biased region" description="Polar residues" evidence="1">
    <location>
        <begin position="287"/>
        <end position="302"/>
    </location>
</feature>
<sequence>MDSPDIASEQCVSAYLMDNLQQSEITSASQLSPTKHDALSQNTKLVESYPFTRKTRASTRKASKRLCHMNDSDYAEEKADDQKHSRAMAILYHLQQRQEQVSESMKDSFDSLAEVQSIEMEIEAIKEALGRLSRVFKSTKEELNDSQHFSNTSRFSAKSIKRKQLQINTRSAAQLFLDELFEDSSRSQFHSKPSVFKTSAKIPLPQNPIIIQCNGKMFASPPPKICARFPSPARSVYSPLKSPCEQLNATGLFEVLPKESESLNYKSNSSFGHDHLSAGNGLGGPIATSTQVETSSSKNTSGMPLDSHKMSLKREMKLVMDSSVKVRIISNSELLNIPFDDLLLENIWD</sequence>
<evidence type="ECO:0000256" key="1">
    <source>
        <dbReference type="SAM" id="MobiDB-lite"/>
    </source>
</evidence>
<proteinExistence type="predicted"/>
<gene>
    <name evidence="2" type="ORF">EB796_017231</name>
</gene>
<feature type="region of interest" description="Disordered" evidence="1">
    <location>
        <begin position="280"/>
        <end position="306"/>
    </location>
</feature>
<evidence type="ECO:0000313" key="3">
    <source>
        <dbReference type="Proteomes" id="UP000593567"/>
    </source>
</evidence>
<dbReference type="EMBL" id="VXIV02002575">
    <property type="protein sequence ID" value="KAF6024462.1"/>
    <property type="molecule type" value="Genomic_DNA"/>
</dbReference>
<dbReference type="AlphaFoldDB" id="A0A7J7JDT5"/>
<keyword evidence="3" id="KW-1185">Reference proteome</keyword>
<comment type="caution">
    <text evidence="2">The sequence shown here is derived from an EMBL/GenBank/DDBJ whole genome shotgun (WGS) entry which is preliminary data.</text>
</comment>
<protein>
    <submittedName>
        <fullName evidence="2">Uncharacterized protein</fullName>
    </submittedName>
</protein>
<name>A0A7J7JDT5_BUGNE</name>
<dbReference type="Proteomes" id="UP000593567">
    <property type="component" value="Unassembled WGS sequence"/>
</dbReference>
<evidence type="ECO:0000313" key="2">
    <source>
        <dbReference type="EMBL" id="KAF6024462.1"/>
    </source>
</evidence>
<reference evidence="2" key="1">
    <citation type="submission" date="2020-06" db="EMBL/GenBank/DDBJ databases">
        <title>Draft genome of Bugula neritina, a colonial animal packing powerful symbionts and potential medicines.</title>
        <authorList>
            <person name="Rayko M."/>
        </authorList>
    </citation>
    <scope>NUCLEOTIDE SEQUENCE [LARGE SCALE GENOMIC DNA]</scope>
    <source>
        <strain evidence="2">Kwan_BN1</strain>
    </source>
</reference>
<organism evidence="2 3">
    <name type="scientific">Bugula neritina</name>
    <name type="common">Brown bryozoan</name>
    <name type="synonym">Sertularia neritina</name>
    <dbReference type="NCBI Taxonomy" id="10212"/>
    <lineage>
        <taxon>Eukaryota</taxon>
        <taxon>Metazoa</taxon>
        <taxon>Spiralia</taxon>
        <taxon>Lophotrochozoa</taxon>
        <taxon>Bryozoa</taxon>
        <taxon>Gymnolaemata</taxon>
        <taxon>Cheilostomatida</taxon>
        <taxon>Flustrina</taxon>
        <taxon>Buguloidea</taxon>
        <taxon>Bugulidae</taxon>
        <taxon>Bugula</taxon>
    </lineage>
</organism>